<gene>
    <name evidence="11" type="primary">fimB</name>
    <name evidence="11" type="ordered locus">Ctu_01870</name>
</gene>
<keyword evidence="6 8" id="KW-0143">Chaperone</keyword>
<name>C9Y4Q2_CROTZ</name>
<dbReference type="AlphaFoldDB" id="C9Y4Q2"/>
<dbReference type="InterPro" id="IPR016148">
    <property type="entry name" value="Pili_assmbl_chaperone_C"/>
</dbReference>
<keyword evidence="4" id="KW-0732">Signal</keyword>
<dbReference type="EMBL" id="FN543093">
    <property type="protein sequence ID" value="CBA26964.1"/>
    <property type="molecule type" value="Genomic_DNA"/>
</dbReference>
<organism evidence="11 12">
    <name type="scientific">Cronobacter turicensis (strain DSM 18703 / CCUG 55852 / LMG 23827 / z3032)</name>
    <dbReference type="NCBI Taxonomy" id="693216"/>
    <lineage>
        <taxon>Bacteria</taxon>
        <taxon>Pseudomonadati</taxon>
        <taxon>Pseudomonadota</taxon>
        <taxon>Gammaproteobacteria</taxon>
        <taxon>Enterobacterales</taxon>
        <taxon>Enterobacteriaceae</taxon>
        <taxon>Cronobacter</taxon>
    </lineage>
</organism>
<dbReference type="KEGG" id="ctu:CTU_01870"/>
<sequence length="241" mass="26312">MYFLKGVNSMANTLSWKGAFFALATWFACPATIASIVITGTRVIYPSDAPEVSVKLDNKGTSPVLIQSWIDNGNADAAPETIQVPFILTPPINRVEPDKGQTLRITFTGKLLPADRESVYWLNVLEIPAKKASTVNDNYLQVAFRSRIKLFLRPKGLEGNANQAVTQVTWRANGQTIEAINPTPYFISLVNLKVNGKTINADMMSPKSTMTVKLSGSPGNKLAGVFVNDYGALNEFEATLK</sequence>
<dbReference type="InterPro" id="IPR008962">
    <property type="entry name" value="PapD-like_sf"/>
</dbReference>
<dbReference type="InterPro" id="IPR013783">
    <property type="entry name" value="Ig-like_fold"/>
</dbReference>
<comment type="subcellular location">
    <subcellularLocation>
        <location evidence="1 8">Periplasm</location>
    </subcellularLocation>
</comment>
<accession>C9Y4Q2</accession>
<evidence type="ECO:0000256" key="3">
    <source>
        <dbReference type="ARBA" id="ARBA00022558"/>
    </source>
</evidence>
<dbReference type="SUPFAM" id="SSF49354">
    <property type="entry name" value="PapD-like"/>
    <property type="match status" value="1"/>
</dbReference>
<dbReference type="GO" id="GO:0030288">
    <property type="term" value="C:outer membrane-bounded periplasmic space"/>
    <property type="evidence" value="ECO:0007669"/>
    <property type="project" value="InterPro"/>
</dbReference>
<reference evidence="11 12" key="1">
    <citation type="journal article" date="2010" name="J. Bacteriol.">
        <title>Complete Genome Sequence of Cronobacter turicensis LMG 23827, a foodborne pathogen causing deaths in neonates.</title>
        <authorList>
            <person name="Stephan R."/>
            <person name="Lehner A."/>
            <person name="Tischler P."/>
            <person name="Rattei T."/>
        </authorList>
    </citation>
    <scope>NUCLEOTIDE SEQUENCE [LARGE SCALE GENOMIC DNA]</scope>
    <source>
        <strain evidence="12">DSM 18703 / CCUG 55852 / LMG 23827 / z3032</strain>
    </source>
</reference>
<dbReference type="InterPro" id="IPR016147">
    <property type="entry name" value="Pili_assmbl_chaperone_N"/>
</dbReference>
<feature type="domain" description="Pili assembly chaperone C-terminal" evidence="10">
    <location>
        <begin position="181"/>
        <end position="233"/>
    </location>
</feature>
<dbReference type="Pfam" id="PF02753">
    <property type="entry name" value="PapD_C"/>
    <property type="match status" value="1"/>
</dbReference>
<dbReference type="Gene3D" id="2.60.40.10">
    <property type="entry name" value="Immunoglobulins"/>
    <property type="match status" value="2"/>
</dbReference>
<keyword evidence="12" id="KW-1185">Reference proteome</keyword>
<evidence type="ECO:0000259" key="9">
    <source>
        <dbReference type="Pfam" id="PF00345"/>
    </source>
</evidence>
<dbReference type="PRINTS" id="PR00969">
    <property type="entry name" value="CHAPERONPILI"/>
</dbReference>
<protein>
    <submittedName>
        <fullName evidence="11">Chaperone protein fimB/fhaD</fullName>
    </submittedName>
</protein>
<comment type="similarity">
    <text evidence="2 8">Belongs to the periplasmic pilus chaperone family.</text>
</comment>
<keyword evidence="5" id="KW-0574">Periplasm</keyword>
<evidence type="ECO:0000259" key="10">
    <source>
        <dbReference type="Pfam" id="PF02753"/>
    </source>
</evidence>
<dbReference type="GO" id="GO:0071555">
    <property type="term" value="P:cell wall organization"/>
    <property type="evidence" value="ECO:0007669"/>
    <property type="project" value="InterPro"/>
</dbReference>
<dbReference type="InterPro" id="IPR018046">
    <property type="entry name" value="Pili_assmbl_chaperone_CS"/>
</dbReference>
<evidence type="ECO:0000256" key="8">
    <source>
        <dbReference type="RuleBase" id="RU003918"/>
    </source>
</evidence>
<dbReference type="FunFam" id="2.60.40.10:FF:000458">
    <property type="entry name" value="Molecular chaperone FimC"/>
    <property type="match status" value="1"/>
</dbReference>
<evidence type="ECO:0000313" key="11">
    <source>
        <dbReference type="EMBL" id="CBA26964.1"/>
    </source>
</evidence>
<dbReference type="SUPFAM" id="SSF49584">
    <property type="entry name" value="Periplasmic chaperone C-domain"/>
    <property type="match status" value="1"/>
</dbReference>
<evidence type="ECO:0000256" key="1">
    <source>
        <dbReference type="ARBA" id="ARBA00004418"/>
    </source>
</evidence>
<evidence type="ECO:0000256" key="7">
    <source>
        <dbReference type="ARBA" id="ARBA00023319"/>
    </source>
</evidence>
<evidence type="ECO:0000256" key="4">
    <source>
        <dbReference type="ARBA" id="ARBA00022729"/>
    </source>
</evidence>
<dbReference type="InterPro" id="IPR001829">
    <property type="entry name" value="Pili_assmbl_chaperone_bac"/>
</dbReference>
<dbReference type="Proteomes" id="UP000002069">
    <property type="component" value="Chromosome"/>
</dbReference>
<evidence type="ECO:0000256" key="2">
    <source>
        <dbReference type="ARBA" id="ARBA00007399"/>
    </source>
</evidence>
<dbReference type="PROSITE" id="PS00635">
    <property type="entry name" value="PILI_CHAPERONE"/>
    <property type="match status" value="1"/>
</dbReference>
<dbReference type="HOGENOM" id="CLU_070768_0_2_6"/>
<evidence type="ECO:0000256" key="6">
    <source>
        <dbReference type="ARBA" id="ARBA00023186"/>
    </source>
</evidence>
<dbReference type="InterPro" id="IPR036316">
    <property type="entry name" value="Pili_assmbl_chap_C_dom_sf"/>
</dbReference>
<dbReference type="Pfam" id="PF00345">
    <property type="entry name" value="PapD_N"/>
    <property type="match status" value="1"/>
</dbReference>
<dbReference type="PATRIC" id="fig|693216.3.peg.176"/>
<proteinExistence type="inferred from homology"/>
<dbReference type="PANTHER" id="PTHR30251:SF2">
    <property type="entry name" value="FIMBRIAL CHAPERONE YADV-RELATED"/>
    <property type="match status" value="1"/>
</dbReference>
<keyword evidence="3" id="KW-1029">Fimbrium biogenesis</keyword>
<feature type="domain" description="Pili assembly chaperone N-terminal" evidence="9">
    <location>
        <begin position="35"/>
        <end position="157"/>
    </location>
</feature>
<dbReference type="PROSITE" id="PS51257">
    <property type="entry name" value="PROKAR_LIPOPROTEIN"/>
    <property type="match status" value="1"/>
</dbReference>
<evidence type="ECO:0000256" key="5">
    <source>
        <dbReference type="ARBA" id="ARBA00022764"/>
    </source>
</evidence>
<evidence type="ECO:0000313" key="12">
    <source>
        <dbReference type="Proteomes" id="UP000002069"/>
    </source>
</evidence>
<dbReference type="InterPro" id="IPR050643">
    <property type="entry name" value="Periplasmic_pilus_chap"/>
</dbReference>
<reference evidence="12" key="2">
    <citation type="journal article" date="2011" name="J. Bacteriol.">
        <title>Complete genome sequence of Cronobacter turicensis LMG 23827, a food-borne pathogen causing deaths in neonates.</title>
        <authorList>
            <person name="Stephan R."/>
            <person name="Lehner A."/>
            <person name="Tischler P."/>
            <person name="Rattei T."/>
        </authorList>
    </citation>
    <scope>NUCLEOTIDE SEQUENCE [LARGE SCALE GENOMIC DNA]</scope>
    <source>
        <strain evidence="12">DSM 18703 / CCUG 55852 / LMG 23827 / z3032</strain>
    </source>
</reference>
<keyword evidence="7" id="KW-0393">Immunoglobulin domain</keyword>
<dbReference type="PANTHER" id="PTHR30251">
    <property type="entry name" value="PILUS ASSEMBLY CHAPERONE"/>
    <property type="match status" value="1"/>
</dbReference>